<gene>
    <name evidence="2" type="primary">ORF221063</name>
</gene>
<name>A0A0B7C2C6_9EUPU</name>
<organism evidence="2">
    <name type="scientific">Arion vulgaris</name>
    <dbReference type="NCBI Taxonomy" id="1028688"/>
    <lineage>
        <taxon>Eukaryota</taxon>
        <taxon>Metazoa</taxon>
        <taxon>Spiralia</taxon>
        <taxon>Lophotrochozoa</taxon>
        <taxon>Mollusca</taxon>
        <taxon>Gastropoda</taxon>
        <taxon>Heterobranchia</taxon>
        <taxon>Euthyneura</taxon>
        <taxon>Panpulmonata</taxon>
        <taxon>Eupulmonata</taxon>
        <taxon>Stylommatophora</taxon>
        <taxon>Helicina</taxon>
        <taxon>Arionoidea</taxon>
        <taxon>Arionidae</taxon>
        <taxon>Arion</taxon>
    </lineage>
</organism>
<dbReference type="AlphaFoldDB" id="A0A0B7C2C6"/>
<keyword evidence="1" id="KW-0472">Membrane</keyword>
<sequence>AREMESYSSCGGGLAVMGFSLFIYRTTKGRPYRQIIMHVFASLDLRMMMVMNFD</sequence>
<evidence type="ECO:0000256" key="1">
    <source>
        <dbReference type="SAM" id="Phobius"/>
    </source>
</evidence>
<accession>A0A0B7C2C6</accession>
<reference evidence="2" key="1">
    <citation type="submission" date="2014-12" db="EMBL/GenBank/DDBJ databases">
        <title>Insight into the proteome of Arion vulgaris.</title>
        <authorList>
            <person name="Aradska J."/>
            <person name="Bulat T."/>
            <person name="Smidak R."/>
            <person name="Sarate P."/>
            <person name="Gangsoo J."/>
            <person name="Sialana F."/>
            <person name="Bilban M."/>
            <person name="Lubec G."/>
        </authorList>
    </citation>
    <scope>NUCLEOTIDE SEQUENCE</scope>
    <source>
        <tissue evidence="2">Skin</tissue>
    </source>
</reference>
<keyword evidence="1" id="KW-0812">Transmembrane</keyword>
<dbReference type="EMBL" id="HACG01052482">
    <property type="protein sequence ID" value="CEK99353.1"/>
    <property type="molecule type" value="Transcribed_RNA"/>
</dbReference>
<feature type="transmembrane region" description="Helical" evidence="1">
    <location>
        <begin position="6"/>
        <end position="23"/>
    </location>
</feature>
<protein>
    <submittedName>
        <fullName evidence="2">Uncharacterized protein</fullName>
    </submittedName>
</protein>
<keyword evidence="1" id="KW-1133">Transmembrane helix</keyword>
<feature type="non-terminal residue" evidence="2">
    <location>
        <position position="1"/>
    </location>
</feature>
<evidence type="ECO:0000313" key="2">
    <source>
        <dbReference type="EMBL" id="CEK99353.1"/>
    </source>
</evidence>
<proteinExistence type="predicted"/>